<keyword evidence="14" id="KW-1185">Reference proteome</keyword>
<keyword evidence="10" id="KW-0503">Monooxygenase</keyword>
<evidence type="ECO:0000256" key="12">
    <source>
        <dbReference type="SAM" id="Phobius"/>
    </source>
</evidence>
<keyword evidence="5 12" id="KW-0812">Transmembrane</keyword>
<evidence type="ECO:0000256" key="6">
    <source>
        <dbReference type="ARBA" id="ARBA00022723"/>
    </source>
</evidence>
<feature type="transmembrane region" description="Helical" evidence="12">
    <location>
        <begin position="6"/>
        <end position="22"/>
    </location>
</feature>
<evidence type="ECO:0000256" key="4">
    <source>
        <dbReference type="ARBA" id="ARBA00022617"/>
    </source>
</evidence>
<dbReference type="Gene3D" id="1.10.630.10">
    <property type="entry name" value="Cytochrome P450"/>
    <property type="match status" value="1"/>
</dbReference>
<keyword evidence="4" id="KW-0349">Heme</keyword>
<evidence type="ECO:0000256" key="7">
    <source>
        <dbReference type="ARBA" id="ARBA00022989"/>
    </source>
</evidence>
<dbReference type="Proteomes" id="UP001590950">
    <property type="component" value="Unassembled WGS sequence"/>
</dbReference>
<name>A0ABR4ADE7_9LECA</name>
<dbReference type="InterPro" id="IPR050121">
    <property type="entry name" value="Cytochrome_P450_monoxygenase"/>
</dbReference>
<dbReference type="InterPro" id="IPR001128">
    <property type="entry name" value="Cyt_P450"/>
</dbReference>
<feature type="transmembrane region" description="Helical" evidence="12">
    <location>
        <begin position="34"/>
        <end position="56"/>
    </location>
</feature>
<dbReference type="InterPro" id="IPR036396">
    <property type="entry name" value="Cyt_P450_sf"/>
</dbReference>
<dbReference type="PRINTS" id="PR00463">
    <property type="entry name" value="EP450I"/>
</dbReference>
<dbReference type="CDD" id="cd11061">
    <property type="entry name" value="CYP67-like"/>
    <property type="match status" value="1"/>
</dbReference>
<dbReference type="Pfam" id="PF00067">
    <property type="entry name" value="p450"/>
    <property type="match status" value="1"/>
</dbReference>
<dbReference type="SUPFAM" id="SSF48264">
    <property type="entry name" value="Cytochrome P450"/>
    <property type="match status" value="1"/>
</dbReference>
<dbReference type="PRINTS" id="PR00385">
    <property type="entry name" value="P450"/>
</dbReference>
<keyword evidence="8" id="KW-0560">Oxidoreductase</keyword>
<reference evidence="13 14" key="1">
    <citation type="submission" date="2024-09" db="EMBL/GenBank/DDBJ databases">
        <title>Rethinking Asexuality: The Enigmatic Case of Functional Sexual Genes in Lepraria (Stereocaulaceae).</title>
        <authorList>
            <person name="Doellman M."/>
            <person name="Sun Y."/>
            <person name="Barcenas-Pena A."/>
            <person name="Lumbsch H.T."/>
            <person name="Grewe F."/>
        </authorList>
    </citation>
    <scope>NUCLEOTIDE SEQUENCE [LARGE SCALE GENOMIC DNA]</scope>
    <source>
        <strain evidence="13 14">Mercado 3170</strain>
    </source>
</reference>
<dbReference type="PANTHER" id="PTHR24305">
    <property type="entry name" value="CYTOCHROME P450"/>
    <property type="match status" value="1"/>
</dbReference>
<comment type="similarity">
    <text evidence="3">Belongs to the cytochrome P450 family.</text>
</comment>
<evidence type="ECO:0000256" key="8">
    <source>
        <dbReference type="ARBA" id="ARBA00023002"/>
    </source>
</evidence>
<comment type="cofactor">
    <cofactor evidence="1">
        <name>heme</name>
        <dbReference type="ChEBI" id="CHEBI:30413"/>
    </cofactor>
</comment>
<gene>
    <name evidence="13" type="ORF">N7G274_003372</name>
</gene>
<dbReference type="InterPro" id="IPR002401">
    <property type="entry name" value="Cyt_P450_E_grp-I"/>
</dbReference>
<evidence type="ECO:0000256" key="1">
    <source>
        <dbReference type="ARBA" id="ARBA00001971"/>
    </source>
</evidence>
<evidence type="ECO:0000256" key="3">
    <source>
        <dbReference type="ARBA" id="ARBA00010617"/>
    </source>
</evidence>
<dbReference type="EMBL" id="JBEFKJ010000010">
    <property type="protein sequence ID" value="KAL2043852.1"/>
    <property type="molecule type" value="Genomic_DNA"/>
</dbReference>
<evidence type="ECO:0000256" key="5">
    <source>
        <dbReference type="ARBA" id="ARBA00022692"/>
    </source>
</evidence>
<keyword evidence="6" id="KW-0479">Metal-binding</keyword>
<evidence type="ECO:0000313" key="14">
    <source>
        <dbReference type="Proteomes" id="UP001590950"/>
    </source>
</evidence>
<evidence type="ECO:0000313" key="13">
    <source>
        <dbReference type="EMBL" id="KAL2043852.1"/>
    </source>
</evidence>
<comment type="subcellular location">
    <subcellularLocation>
        <location evidence="2">Membrane</location>
    </subcellularLocation>
</comment>
<comment type="caution">
    <text evidence="13">The sequence shown here is derived from an EMBL/GenBank/DDBJ whole genome shotgun (WGS) entry which is preliminary data.</text>
</comment>
<protein>
    <recommendedName>
        <fullName evidence="15">Cytochrome P450</fullName>
    </recommendedName>
</protein>
<evidence type="ECO:0000256" key="10">
    <source>
        <dbReference type="ARBA" id="ARBA00023033"/>
    </source>
</evidence>
<sequence length="537" mass="60958">MLSSHNLIAAALGVSSHLLLFIRGEHHEEGPLWLGLYLLIALVIFVGQMMIGHVYAQDAALAVLWVMTSFSTSLFTSILIYRIFFHRLRSFPGPFLAKTTKFWHVSKVARRSDNFRQLDSLYHRYGEFVRTGPNEVTMFSPEALNLILGSGSKCTKTSWYDVLKPLVSLNSTRDKSLHDRRRRIWNRGFSSKALHGYEERVAIYTQEFYERISQSAGRSINVTSWTRYFSFDVMGDFAFGHSFDMMRNEQNHFAVDILRQGMAVIGPFTPVPWLFIIGKSVPGLASRWKRLLHWAAEQMKSRLEVDLAVPDIMSYIIQASKENSSIEDDLPYLAGDSAAIVIAGSDTVASALTFIFYYLAKYPHETRDLRAEITALETPWDLSTLDKCDRLNGFINETLRLHPPVPSGVLRNTPREGLVIGDRYIPADTTVLVPIYTLGRRADCFEFAEDFIPTRWYSQKHLVKNKDAFAPFSIGSYSCIGKHLALMEIRSIVSRIVREFDVSFAPGEDGKEVMGAAKDTFTLSPGELQLVFHPIKR</sequence>
<evidence type="ECO:0000256" key="11">
    <source>
        <dbReference type="ARBA" id="ARBA00023136"/>
    </source>
</evidence>
<evidence type="ECO:0000256" key="9">
    <source>
        <dbReference type="ARBA" id="ARBA00023004"/>
    </source>
</evidence>
<evidence type="ECO:0000256" key="2">
    <source>
        <dbReference type="ARBA" id="ARBA00004370"/>
    </source>
</evidence>
<organism evidence="13 14">
    <name type="scientific">Stereocaulon virgatum</name>
    <dbReference type="NCBI Taxonomy" id="373712"/>
    <lineage>
        <taxon>Eukaryota</taxon>
        <taxon>Fungi</taxon>
        <taxon>Dikarya</taxon>
        <taxon>Ascomycota</taxon>
        <taxon>Pezizomycotina</taxon>
        <taxon>Lecanoromycetes</taxon>
        <taxon>OSLEUM clade</taxon>
        <taxon>Lecanoromycetidae</taxon>
        <taxon>Lecanorales</taxon>
        <taxon>Lecanorineae</taxon>
        <taxon>Stereocaulaceae</taxon>
        <taxon>Stereocaulon</taxon>
    </lineage>
</organism>
<proteinExistence type="inferred from homology"/>
<feature type="transmembrane region" description="Helical" evidence="12">
    <location>
        <begin position="62"/>
        <end position="84"/>
    </location>
</feature>
<dbReference type="PANTHER" id="PTHR24305:SF112">
    <property type="entry name" value="L-ORNITHINE-N5-MONOOXYGENASE (EUROFUNG)"/>
    <property type="match status" value="1"/>
</dbReference>
<keyword evidence="7 12" id="KW-1133">Transmembrane helix</keyword>
<keyword evidence="9" id="KW-0408">Iron</keyword>
<evidence type="ECO:0008006" key="15">
    <source>
        <dbReference type="Google" id="ProtNLM"/>
    </source>
</evidence>
<accession>A0ABR4ADE7</accession>
<keyword evidence="11 12" id="KW-0472">Membrane</keyword>